<evidence type="ECO:0000313" key="2">
    <source>
        <dbReference type="Proteomes" id="UP000075666"/>
    </source>
</evidence>
<accession>A0A150LCI1</accession>
<sequence length="70" mass="8173">MTDFQYIQKIFQSEEFTKINSKSLELEVETDKISLLFNQLANQNIKFNVLYLGNKGSQQIYEDLYEGSGK</sequence>
<name>A0A150LCI1_9BACI</name>
<reference evidence="1 2" key="1">
    <citation type="submission" date="2016-01" db="EMBL/GenBank/DDBJ databases">
        <title>Genome Sequences of Twelve Sporeforming Bacillus Species Isolated from Foods.</title>
        <authorList>
            <person name="Berendsen E.M."/>
            <person name="Wells-Bennik M.H."/>
            <person name="Krawcyk A.O."/>
            <person name="De Jong A."/>
            <person name="Holsappel S."/>
            <person name="Eijlander R.T."/>
            <person name="Kuipers O.P."/>
        </authorList>
    </citation>
    <scope>NUCLEOTIDE SEQUENCE [LARGE SCALE GENOMIC DNA]</scope>
    <source>
        <strain evidence="1 2">B4102</strain>
    </source>
</reference>
<dbReference type="EMBL" id="LQYN01000020">
    <property type="protein sequence ID" value="KYD09945.1"/>
    <property type="molecule type" value="Genomic_DNA"/>
</dbReference>
<protein>
    <submittedName>
        <fullName evidence="1">Uncharacterized protein</fullName>
    </submittedName>
</protein>
<gene>
    <name evidence="1" type="ORF">B4102_2451</name>
</gene>
<comment type="caution">
    <text evidence="1">The sequence shown here is derived from an EMBL/GenBank/DDBJ whole genome shotgun (WGS) entry which is preliminary data.</text>
</comment>
<evidence type="ECO:0000313" key="1">
    <source>
        <dbReference type="EMBL" id="KYD09945.1"/>
    </source>
</evidence>
<dbReference type="STRING" id="46224.B4102_2451"/>
<dbReference type="AlphaFoldDB" id="A0A150LCI1"/>
<dbReference type="Proteomes" id="UP000075666">
    <property type="component" value="Unassembled WGS sequence"/>
</dbReference>
<proteinExistence type="predicted"/>
<organism evidence="1 2">
    <name type="scientific">Heyndrickxia sporothermodurans</name>
    <dbReference type="NCBI Taxonomy" id="46224"/>
    <lineage>
        <taxon>Bacteria</taxon>
        <taxon>Bacillati</taxon>
        <taxon>Bacillota</taxon>
        <taxon>Bacilli</taxon>
        <taxon>Bacillales</taxon>
        <taxon>Bacillaceae</taxon>
        <taxon>Heyndrickxia</taxon>
    </lineage>
</organism>
<dbReference type="PATRIC" id="fig|46224.3.peg.1537"/>
<keyword evidence="2" id="KW-1185">Reference proteome</keyword>